<dbReference type="OrthoDB" id="1236981at2"/>
<organism evidence="2 3">
    <name type="scientific">Galbibacter marinus</name>
    <dbReference type="NCBI Taxonomy" id="555500"/>
    <lineage>
        <taxon>Bacteria</taxon>
        <taxon>Pseudomonadati</taxon>
        <taxon>Bacteroidota</taxon>
        <taxon>Flavobacteriia</taxon>
        <taxon>Flavobacteriales</taxon>
        <taxon>Flavobacteriaceae</taxon>
        <taxon>Galbibacter</taxon>
    </lineage>
</organism>
<sequence>MKSVCLALIIVSIFAVSIQTTYSQRVYANFEEDSYTILLANVINPSFASDPDLTNYSRLQVNVGLIGSIGTARQNLQFTGTLKPEPTAPIMIRFRYGGALLGLSNVFNVQRTDGGLNQTEGDIYTGSTLLGLLGLDEAEDSGEVIVPIPATSVPTDGVQIRLSALIGIGPFAELFYAFFITPPTVEFTTVYVCQGESALISISNFQSGYTYRVYDALTEGNLIYSGTTDVLSIPEEDLTTGTYYLEAVEGGTAFTSSRTAFDIVIYPKPGYPEIDLNVNEN</sequence>
<dbReference type="Proteomes" id="UP000007364">
    <property type="component" value="Unassembled WGS sequence"/>
</dbReference>
<dbReference type="EMBL" id="AMSG01000020">
    <property type="protein sequence ID" value="EKF54503.1"/>
    <property type="molecule type" value="Genomic_DNA"/>
</dbReference>
<evidence type="ECO:0000313" key="3">
    <source>
        <dbReference type="Proteomes" id="UP000007364"/>
    </source>
</evidence>
<accession>K2P0B9</accession>
<dbReference type="InterPro" id="IPR044023">
    <property type="entry name" value="Ig_7"/>
</dbReference>
<proteinExistence type="predicted"/>
<dbReference type="STRING" id="555500.I215_12233"/>
<dbReference type="AlphaFoldDB" id="K2P0B9"/>
<name>K2P0B9_9FLAO</name>
<dbReference type="Pfam" id="PF19081">
    <property type="entry name" value="Ig_7"/>
    <property type="match status" value="1"/>
</dbReference>
<evidence type="ECO:0000313" key="2">
    <source>
        <dbReference type="EMBL" id="EKF54503.1"/>
    </source>
</evidence>
<dbReference type="RefSeq" id="WP_008992285.1">
    <property type="nucleotide sequence ID" value="NZ_AMSG01000020.1"/>
</dbReference>
<comment type="caution">
    <text evidence="2">The sequence shown here is derived from an EMBL/GenBank/DDBJ whole genome shotgun (WGS) entry which is preliminary data.</text>
</comment>
<reference evidence="2 3" key="1">
    <citation type="journal article" date="2012" name="J. Bacteriol.">
        <title>Genome Sequence of Galbibacter marinum Type Strain ck-I2-15.</title>
        <authorList>
            <person name="Lai Q."/>
            <person name="Li C."/>
            <person name="Shao Z."/>
        </authorList>
    </citation>
    <scope>NUCLEOTIDE SEQUENCE [LARGE SCALE GENOMIC DNA]</scope>
    <source>
        <strain evidence="3">ck-I2-15</strain>
    </source>
</reference>
<feature type="domain" description="Ig-like" evidence="1">
    <location>
        <begin position="182"/>
        <end position="267"/>
    </location>
</feature>
<dbReference type="eggNOG" id="COG1361">
    <property type="taxonomic scope" value="Bacteria"/>
</dbReference>
<keyword evidence="3" id="KW-1185">Reference proteome</keyword>
<protein>
    <recommendedName>
        <fullName evidence="1">Ig-like domain-containing protein</fullName>
    </recommendedName>
</protein>
<gene>
    <name evidence="2" type="ORF">I215_12233</name>
</gene>
<evidence type="ECO:0000259" key="1">
    <source>
        <dbReference type="Pfam" id="PF19081"/>
    </source>
</evidence>